<evidence type="ECO:0000259" key="6">
    <source>
        <dbReference type="PROSITE" id="PS50102"/>
    </source>
</evidence>
<feature type="domain" description="RRM" evidence="6">
    <location>
        <begin position="9"/>
        <end position="90"/>
    </location>
</feature>
<dbReference type="PANTHER" id="PTHR48027">
    <property type="entry name" value="HETEROGENEOUS NUCLEAR RIBONUCLEOPROTEIN 87F-RELATED"/>
    <property type="match status" value="1"/>
</dbReference>
<evidence type="ECO:0000256" key="5">
    <source>
        <dbReference type="SAM" id="MobiDB-lite"/>
    </source>
</evidence>
<organism evidence="7 8">
    <name type="scientific">Rhodotorula taiwanensis</name>
    <dbReference type="NCBI Taxonomy" id="741276"/>
    <lineage>
        <taxon>Eukaryota</taxon>
        <taxon>Fungi</taxon>
        <taxon>Dikarya</taxon>
        <taxon>Basidiomycota</taxon>
        <taxon>Pucciniomycotina</taxon>
        <taxon>Microbotryomycetes</taxon>
        <taxon>Sporidiobolales</taxon>
        <taxon>Sporidiobolaceae</taxon>
        <taxon>Rhodotorula</taxon>
    </lineage>
</organism>
<feature type="compositionally biased region" description="Basic and acidic residues" evidence="5">
    <location>
        <begin position="191"/>
        <end position="200"/>
    </location>
</feature>
<dbReference type="EMBL" id="PJQD01000022">
    <property type="protein sequence ID" value="POY74689.1"/>
    <property type="molecule type" value="Genomic_DNA"/>
</dbReference>
<dbReference type="CDD" id="cd12355">
    <property type="entry name" value="RRM_RBM18"/>
    <property type="match status" value="1"/>
</dbReference>
<evidence type="ECO:0000313" key="8">
    <source>
        <dbReference type="Proteomes" id="UP000237144"/>
    </source>
</evidence>
<feature type="region of interest" description="Disordered" evidence="5">
    <location>
        <begin position="140"/>
        <end position="200"/>
    </location>
</feature>
<dbReference type="InterPro" id="IPR052462">
    <property type="entry name" value="SLIRP/GR-RBP-like"/>
</dbReference>
<proteinExistence type="predicted"/>
<name>A0A2S5BD40_9BASI</name>
<gene>
    <name evidence="7" type="ORF">BMF94_2164</name>
</gene>
<evidence type="ECO:0000256" key="1">
    <source>
        <dbReference type="ARBA" id="ARBA00021141"/>
    </source>
</evidence>
<evidence type="ECO:0000256" key="4">
    <source>
        <dbReference type="PROSITE-ProRule" id="PRU00176"/>
    </source>
</evidence>
<dbReference type="Proteomes" id="UP000237144">
    <property type="component" value="Unassembled WGS sequence"/>
</dbReference>
<evidence type="ECO:0000256" key="3">
    <source>
        <dbReference type="ARBA" id="ARBA00030780"/>
    </source>
</evidence>
<dbReference type="InterPro" id="IPR012677">
    <property type="entry name" value="Nucleotide-bd_a/b_plait_sf"/>
</dbReference>
<keyword evidence="8" id="KW-1185">Reference proteome</keyword>
<keyword evidence="2 4" id="KW-0694">RNA-binding</keyword>
<dbReference type="AlphaFoldDB" id="A0A2S5BD40"/>
<sequence>MSGQVKSEKRLYVGNLAASVDEYALMQACSRYGKITKLDYLFHKTGPQKGKPRGYAFVEYDTNQEANRALGALSEKLFRGRKMVVSFASEQQQESTPLGARRPRGPPPSEASKPTAISLLKGSGVSAAPTNRKIAALEAKLAAMRQSKPGSAANSRDSTPGAPEASGSGSGAGATARIDPYKAGLPARPYFESRDPPREM</sequence>
<feature type="region of interest" description="Disordered" evidence="5">
    <location>
        <begin position="88"/>
        <end position="115"/>
    </location>
</feature>
<dbReference type="PROSITE" id="PS50102">
    <property type="entry name" value="RRM"/>
    <property type="match status" value="1"/>
</dbReference>
<feature type="compositionally biased region" description="Low complexity" evidence="5">
    <location>
        <begin position="158"/>
        <end position="167"/>
    </location>
</feature>
<evidence type="ECO:0000256" key="2">
    <source>
        <dbReference type="ARBA" id="ARBA00022884"/>
    </source>
</evidence>
<comment type="caution">
    <text evidence="7">The sequence shown here is derived from an EMBL/GenBank/DDBJ whole genome shotgun (WGS) entry which is preliminary data.</text>
</comment>
<dbReference type="SMART" id="SM00360">
    <property type="entry name" value="RRM"/>
    <property type="match status" value="1"/>
</dbReference>
<reference evidence="7 8" key="1">
    <citation type="journal article" date="2018" name="Front. Microbiol.">
        <title>Prospects for Fungal Bioremediation of Acidic Radioactive Waste Sites: Characterization and Genome Sequence of Rhodotorula taiwanensis MD1149.</title>
        <authorList>
            <person name="Tkavc R."/>
            <person name="Matrosova V.Y."/>
            <person name="Grichenko O.E."/>
            <person name="Gostincar C."/>
            <person name="Volpe R.P."/>
            <person name="Klimenkova P."/>
            <person name="Gaidamakova E.K."/>
            <person name="Zhou C.E."/>
            <person name="Stewart B.J."/>
            <person name="Lyman M.G."/>
            <person name="Malfatti S.A."/>
            <person name="Rubinfeld B."/>
            <person name="Courtot M."/>
            <person name="Singh J."/>
            <person name="Dalgard C.L."/>
            <person name="Hamilton T."/>
            <person name="Frey K.G."/>
            <person name="Gunde-Cimerman N."/>
            <person name="Dugan L."/>
            <person name="Daly M.J."/>
        </authorList>
    </citation>
    <scope>NUCLEOTIDE SEQUENCE [LARGE SCALE GENOMIC DNA]</scope>
    <source>
        <strain evidence="7 8">MD1149</strain>
    </source>
</reference>
<dbReference type="InterPro" id="IPR000504">
    <property type="entry name" value="RRM_dom"/>
</dbReference>
<dbReference type="SUPFAM" id="SSF54928">
    <property type="entry name" value="RNA-binding domain, RBD"/>
    <property type="match status" value="1"/>
</dbReference>
<feature type="compositionally biased region" description="Polar residues" evidence="5">
    <location>
        <begin position="148"/>
        <end position="157"/>
    </location>
</feature>
<dbReference type="Gene3D" id="3.30.70.330">
    <property type="match status" value="1"/>
</dbReference>
<dbReference type="GO" id="GO:0003723">
    <property type="term" value="F:RNA binding"/>
    <property type="evidence" value="ECO:0007669"/>
    <property type="project" value="UniProtKB-UniRule"/>
</dbReference>
<accession>A0A2S5BD40</accession>
<dbReference type="InterPro" id="IPR039157">
    <property type="entry name" value="RBM18_RRM"/>
</dbReference>
<dbReference type="OrthoDB" id="6730379at2759"/>
<dbReference type="Pfam" id="PF00076">
    <property type="entry name" value="RRM_1"/>
    <property type="match status" value="1"/>
</dbReference>
<dbReference type="STRING" id="741276.A0A2S5BD40"/>
<dbReference type="InterPro" id="IPR035979">
    <property type="entry name" value="RBD_domain_sf"/>
</dbReference>
<evidence type="ECO:0000313" key="7">
    <source>
        <dbReference type="EMBL" id="POY74689.1"/>
    </source>
</evidence>
<protein>
    <recommendedName>
        <fullName evidence="1">Probable RNA-binding protein 18</fullName>
    </recommendedName>
    <alternativeName>
        <fullName evidence="3">RNA-binding motif protein 18</fullName>
    </alternativeName>
</protein>